<dbReference type="EMBL" id="CAJOBA010007483">
    <property type="protein sequence ID" value="CAF3803701.1"/>
    <property type="molecule type" value="Genomic_DNA"/>
</dbReference>
<dbReference type="EMBL" id="CAJNOK010007471">
    <property type="protein sequence ID" value="CAF1035360.1"/>
    <property type="molecule type" value="Genomic_DNA"/>
</dbReference>
<dbReference type="Proteomes" id="UP000677228">
    <property type="component" value="Unassembled WGS sequence"/>
</dbReference>
<evidence type="ECO:0000313" key="1">
    <source>
        <dbReference type="EMBL" id="CAF1035360.1"/>
    </source>
</evidence>
<dbReference type="Proteomes" id="UP000681722">
    <property type="component" value="Unassembled WGS sequence"/>
</dbReference>
<dbReference type="EMBL" id="CAJOBC010026654">
    <property type="protein sequence ID" value="CAF4071784.1"/>
    <property type="molecule type" value="Genomic_DNA"/>
</dbReference>
<evidence type="ECO:0000313" key="5">
    <source>
        <dbReference type="Proteomes" id="UP000663829"/>
    </source>
</evidence>
<evidence type="ECO:0000313" key="4">
    <source>
        <dbReference type="EMBL" id="CAF4071784.1"/>
    </source>
</evidence>
<proteinExistence type="predicted"/>
<keyword evidence="5" id="KW-1185">Reference proteome</keyword>
<organism evidence="2 5">
    <name type="scientific">Didymodactylos carnosus</name>
    <dbReference type="NCBI Taxonomy" id="1234261"/>
    <lineage>
        <taxon>Eukaryota</taxon>
        <taxon>Metazoa</taxon>
        <taxon>Spiralia</taxon>
        <taxon>Gnathifera</taxon>
        <taxon>Rotifera</taxon>
        <taxon>Eurotatoria</taxon>
        <taxon>Bdelloidea</taxon>
        <taxon>Philodinida</taxon>
        <taxon>Philodinidae</taxon>
        <taxon>Didymodactylos</taxon>
    </lineage>
</organism>
<dbReference type="AlphaFoldDB" id="A0A815C2X6"/>
<dbReference type="Proteomes" id="UP000682733">
    <property type="component" value="Unassembled WGS sequence"/>
</dbReference>
<comment type="caution">
    <text evidence="2">The sequence shown here is derived from an EMBL/GenBank/DDBJ whole genome shotgun (WGS) entry which is preliminary data.</text>
</comment>
<reference evidence="2" key="1">
    <citation type="submission" date="2021-02" db="EMBL/GenBank/DDBJ databases">
        <authorList>
            <person name="Nowell W R."/>
        </authorList>
    </citation>
    <scope>NUCLEOTIDE SEQUENCE</scope>
</reference>
<accession>A0A815C2X6</accession>
<sequence>MANQAPEWPQNYRPIRFEERYEEERRDQQCEDYLQRRSPTFDEFFEEVIEERLLEVYDWETMHPQDRWEEEQLYELKSVAALEQLALVQDKVEQSQRIHELEASEEEQQRMEQQIAAEWDQERLRQIEGISTSQSFDSILDYLE</sequence>
<evidence type="ECO:0000313" key="2">
    <source>
        <dbReference type="EMBL" id="CAF1278327.1"/>
    </source>
</evidence>
<protein>
    <submittedName>
        <fullName evidence="2">Uncharacterized protein</fullName>
    </submittedName>
</protein>
<evidence type="ECO:0000313" key="3">
    <source>
        <dbReference type="EMBL" id="CAF3803701.1"/>
    </source>
</evidence>
<name>A0A815C2X6_9BILA</name>
<dbReference type="OrthoDB" id="10072164at2759"/>
<dbReference type="EMBL" id="CAJNOQ010011503">
    <property type="protein sequence ID" value="CAF1278327.1"/>
    <property type="molecule type" value="Genomic_DNA"/>
</dbReference>
<gene>
    <name evidence="2" type="ORF">GPM918_LOCUS27431</name>
    <name evidence="1" type="ORF">OVA965_LOCUS16203</name>
    <name evidence="4" type="ORF">SRO942_LOCUS27755</name>
    <name evidence="3" type="ORF">TMI583_LOCUS16215</name>
</gene>
<dbReference type="Proteomes" id="UP000663829">
    <property type="component" value="Unassembled WGS sequence"/>
</dbReference>